<dbReference type="AlphaFoldDB" id="A0A4R7K1V8"/>
<evidence type="ECO:0000256" key="1">
    <source>
        <dbReference type="SAM" id="SignalP"/>
    </source>
</evidence>
<keyword evidence="3" id="KW-1185">Reference proteome</keyword>
<organism evidence="2 3">
    <name type="scientific">Halospina denitrificans</name>
    <dbReference type="NCBI Taxonomy" id="332522"/>
    <lineage>
        <taxon>Bacteria</taxon>
        <taxon>Pseudomonadati</taxon>
        <taxon>Pseudomonadota</taxon>
        <taxon>Gammaproteobacteria</taxon>
        <taxon>Halospina</taxon>
    </lineage>
</organism>
<proteinExistence type="predicted"/>
<dbReference type="OrthoDB" id="5591863at2"/>
<gene>
    <name evidence="2" type="ORF">DES49_0550</name>
</gene>
<dbReference type="Proteomes" id="UP000295830">
    <property type="component" value="Unassembled WGS sequence"/>
</dbReference>
<accession>A0A4R7K1V8</accession>
<evidence type="ECO:0000313" key="2">
    <source>
        <dbReference type="EMBL" id="TDT44446.1"/>
    </source>
</evidence>
<comment type="caution">
    <text evidence="2">The sequence shown here is derived from an EMBL/GenBank/DDBJ whole genome shotgun (WGS) entry which is preliminary data.</text>
</comment>
<dbReference type="EMBL" id="SOAX01000001">
    <property type="protein sequence ID" value="TDT44446.1"/>
    <property type="molecule type" value="Genomic_DNA"/>
</dbReference>
<evidence type="ECO:0000313" key="3">
    <source>
        <dbReference type="Proteomes" id="UP000295830"/>
    </source>
</evidence>
<name>A0A4R7K1V8_9GAMM</name>
<keyword evidence="1" id="KW-0732">Signal</keyword>
<evidence type="ECO:0008006" key="4">
    <source>
        <dbReference type="Google" id="ProtNLM"/>
    </source>
</evidence>
<reference evidence="2 3" key="1">
    <citation type="submission" date="2019-03" db="EMBL/GenBank/DDBJ databases">
        <title>Genomic Encyclopedia of Type Strains, Phase IV (KMG-IV): sequencing the most valuable type-strain genomes for metagenomic binning, comparative biology and taxonomic classification.</title>
        <authorList>
            <person name="Goeker M."/>
        </authorList>
    </citation>
    <scope>NUCLEOTIDE SEQUENCE [LARGE SCALE GENOMIC DNA]</scope>
    <source>
        <strain evidence="2 3">DSM 15505</strain>
    </source>
</reference>
<protein>
    <recommendedName>
        <fullName evidence="4">Outer membrane protein with beta-barrel domain</fullName>
    </recommendedName>
</protein>
<sequence>MGQRHSLLLAACLLPMVAQAGVELTPFAGYRLGGDFEVRSAGASTTEDLTFDDTRSLGLTLNVDLAETGKQAELYVARQETRVHPSEPIFTPTATALDVVIYQLQFGGLYFPEGGTTGAFVSGVAGLTRLEPKPDGLRNHNRASISLGGGYKLPLSQNLLMRFDLRGIYTALDSGASVFCSGGCAAVFDSSGFIQVEASAGLTLRF</sequence>
<feature type="chain" id="PRO_5020653895" description="Outer membrane protein with beta-barrel domain" evidence="1">
    <location>
        <begin position="21"/>
        <end position="206"/>
    </location>
</feature>
<feature type="signal peptide" evidence="1">
    <location>
        <begin position="1"/>
        <end position="20"/>
    </location>
</feature>
<dbReference type="Gene3D" id="2.40.160.20">
    <property type="match status" value="1"/>
</dbReference>
<dbReference type="RefSeq" id="WP_133734826.1">
    <property type="nucleotide sequence ID" value="NZ_SOAX01000001.1"/>
</dbReference>